<dbReference type="EMBL" id="JASBNA010000007">
    <property type="protein sequence ID" value="KAK7690194.1"/>
    <property type="molecule type" value="Genomic_DNA"/>
</dbReference>
<accession>A0AAW0GEE7</accession>
<protein>
    <submittedName>
        <fullName evidence="2">Uncharacterized protein</fullName>
    </submittedName>
</protein>
<feature type="compositionally biased region" description="Low complexity" evidence="1">
    <location>
        <begin position="23"/>
        <end position="37"/>
    </location>
</feature>
<organism evidence="2 3">
    <name type="scientific">Cerrena zonata</name>
    <dbReference type="NCBI Taxonomy" id="2478898"/>
    <lineage>
        <taxon>Eukaryota</taxon>
        <taxon>Fungi</taxon>
        <taxon>Dikarya</taxon>
        <taxon>Basidiomycota</taxon>
        <taxon>Agaricomycotina</taxon>
        <taxon>Agaricomycetes</taxon>
        <taxon>Polyporales</taxon>
        <taxon>Cerrenaceae</taxon>
        <taxon>Cerrena</taxon>
    </lineage>
</organism>
<reference evidence="2 3" key="1">
    <citation type="submission" date="2022-09" db="EMBL/GenBank/DDBJ databases">
        <authorList>
            <person name="Palmer J.M."/>
        </authorList>
    </citation>
    <scope>NUCLEOTIDE SEQUENCE [LARGE SCALE GENOMIC DNA]</scope>
    <source>
        <strain evidence="2 3">DSM 7382</strain>
    </source>
</reference>
<evidence type="ECO:0000256" key="1">
    <source>
        <dbReference type="SAM" id="MobiDB-lite"/>
    </source>
</evidence>
<feature type="region of interest" description="Disordered" evidence="1">
    <location>
        <begin position="1"/>
        <end position="101"/>
    </location>
</feature>
<dbReference type="AlphaFoldDB" id="A0AAW0GEE7"/>
<feature type="compositionally biased region" description="Polar residues" evidence="1">
    <location>
        <begin position="11"/>
        <end position="22"/>
    </location>
</feature>
<name>A0AAW0GEE7_9APHY</name>
<sequence length="101" mass="10383">MLVMPIGPAGNSRNPPTAWSQTGAGASVGVSNSSSFGTVRGRHKSTPSKDAAQSVFAGSSNGTPYSSYSHYTPNKQGTTKAKSMISFEKGPGYGGRRGEGR</sequence>
<evidence type="ECO:0000313" key="2">
    <source>
        <dbReference type="EMBL" id="KAK7690194.1"/>
    </source>
</evidence>
<gene>
    <name evidence="2" type="ORF">QCA50_006845</name>
</gene>
<feature type="compositionally biased region" description="Polar residues" evidence="1">
    <location>
        <begin position="56"/>
        <end position="81"/>
    </location>
</feature>
<dbReference type="Proteomes" id="UP001385951">
    <property type="component" value="Unassembled WGS sequence"/>
</dbReference>
<evidence type="ECO:0000313" key="3">
    <source>
        <dbReference type="Proteomes" id="UP001385951"/>
    </source>
</evidence>
<comment type="caution">
    <text evidence="2">The sequence shown here is derived from an EMBL/GenBank/DDBJ whole genome shotgun (WGS) entry which is preliminary data.</text>
</comment>
<keyword evidence="3" id="KW-1185">Reference proteome</keyword>
<proteinExistence type="predicted"/>